<keyword evidence="4 6" id="KW-1133">Transmembrane helix</keyword>
<dbReference type="Pfam" id="PF16913">
    <property type="entry name" value="PUNUT"/>
    <property type="match status" value="1"/>
</dbReference>
<dbReference type="InterPro" id="IPR030182">
    <property type="entry name" value="PUP_plant"/>
</dbReference>
<evidence type="ECO:0000256" key="5">
    <source>
        <dbReference type="ARBA" id="ARBA00023136"/>
    </source>
</evidence>
<dbReference type="PANTHER" id="PTHR31376:SF3">
    <property type="entry name" value="PURINE PERMEASE 4-RELATED"/>
    <property type="match status" value="1"/>
</dbReference>
<comment type="similarity">
    <text evidence="1 6">Belongs to the purine permeases (TC 2.A.7.14) family.</text>
</comment>
<evidence type="ECO:0000256" key="4">
    <source>
        <dbReference type="ARBA" id="ARBA00022989"/>
    </source>
</evidence>
<accession>A0A8J5FS25</accession>
<dbReference type="Proteomes" id="UP000734854">
    <property type="component" value="Unassembled WGS sequence"/>
</dbReference>
<comment type="subcellular location">
    <subcellularLocation>
        <location evidence="6">Membrane</location>
        <topology evidence="6">Multi-pass membrane protein</topology>
    </subcellularLocation>
</comment>
<dbReference type="GO" id="GO:0005345">
    <property type="term" value="F:purine nucleobase transmembrane transporter activity"/>
    <property type="evidence" value="ECO:0007669"/>
    <property type="project" value="UniProtKB-UniRule"/>
</dbReference>
<keyword evidence="8" id="KW-1185">Reference proteome</keyword>
<dbReference type="AlphaFoldDB" id="A0A8J5FS25"/>
<keyword evidence="2 6" id="KW-0813">Transport</keyword>
<dbReference type="PANTHER" id="PTHR31376">
    <property type="entry name" value="OS09G0467300 PROTEIN-RELATED"/>
    <property type="match status" value="1"/>
</dbReference>
<reference evidence="7 8" key="1">
    <citation type="submission" date="2020-08" db="EMBL/GenBank/DDBJ databases">
        <title>Plant Genome Project.</title>
        <authorList>
            <person name="Zhang R.-G."/>
        </authorList>
    </citation>
    <scope>NUCLEOTIDE SEQUENCE [LARGE SCALE GENOMIC DNA]</scope>
    <source>
        <tissue evidence="7">Rhizome</tissue>
    </source>
</reference>
<feature type="transmembrane region" description="Helical" evidence="6">
    <location>
        <begin position="175"/>
        <end position="193"/>
    </location>
</feature>
<proteinExistence type="inferred from homology"/>
<evidence type="ECO:0000256" key="3">
    <source>
        <dbReference type="ARBA" id="ARBA00022692"/>
    </source>
</evidence>
<protein>
    <recommendedName>
        <fullName evidence="6">Probable purine permease</fullName>
    </recommendedName>
</protein>
<dbReference type="GO" id="GO:0015211">
    <property type="term" value="F:purine nucleoside transmembrane transporter activity"/>
    <property type="evidence" value="ECO:0007669"/>
    <property type="project" value="UniProtKB-UniRule"/>
</dbReference>
<comment type="caution">
    <text evidence="6">Lacks conserved residue(s) required for the propagation of feature annotation.</text>
</comment>
<feature type="transmembrane region" description="Helical" evidence="6">
    <location>
        <begin position="144"/>
        <end position="168"/>
    </location>
</feature>
<feature type="transmembrane region" description="Helical" evidence="6">
    <location>
        <begin position="119"/>
        <end position="138"/>
    </location>
</feature>
<evidence type="ECO:0000313" key="8">
    <source>
        <dbReference type="Proteomes" id="UP000734854"/>
    </source>
</evidence>
<name>A0A8J5FS25_ZINOF</name>
<evidence type="ECO:0000313" key="7">
    <source>
        <dbReference type="EMBL" id="KAG6494021.1"/>
    </source>
</evidence>
<sequence length="377" mass="39369">MEDTFLKQLSHPRIDEERGSSCLGRSGGAGSVDSSVLAEGRAAASRRPSTVLLAATYAALFVGSLSSSLLSRFYFVHGGSNRWLSTLVQSAGFPLLLLAIYLTHSPASGGRPFYRFTPSLLYLSILLGVLVGINNLLFSCGVSYLPISTSSLLLSSQLGFTLLLSALLVRHPLTFSNINCVVLLTLSSVLLALDSSTDRPAGVDGRSFFLGFAAALGAAALVAVYLPATQLLYLRVSGCREAAEVQVVVQAAATALAAAGMAAAGGWRREDAWDLDAAAYWSVVGSAVVSWQLCFAGTAGVVFLTSSVNGGICMTALLSVNVLGGVLVFGDEFGGSKAVAMALCLWGFTSYVYGELKLEKLESSKDAINDGNPLINP</sequence>
<evidence type="ECO:0000256" key="2">
    <source>
        <dbReference type="ARBA" id="ARBA00022448"/>
    </source>
</evidence>
<evidence type="ECO:0000256" key="1">
    <source>
        <dbReference type="ARBA" id="ARBA00006213"/>
    </source>
</evidence>
<feature type="transmembrane region" description="Helical" evidence="6">
    <location>
        <begin position="311"/>
        <end position="330"/>
    </location>
</feature>
<keyword evidence="3 6" id="KW-0812">Transmembrane</keyword>
<keyword evidence="5 6" id="KW-0472">Membrane</keyword>
<dbReference type="OrthoDB" id="683622at2759"/>
<evidence type="ECO:0000256" key="6">
    <source>
        <dbReference type="RuleBase" id="RU368015"/>
    </source>
</evidence>
<feature type="transmembrane region" description="Helical" evidence="6">
    <location>
        <begin position="87"/>
        <end position="107"/>
    </location>
</feature>
<dbReference type="EMBL" id="JACMSC010000013">
    <property type="protein sequence ID" value="KAG6494021.1"/>
    <property type="molecule type" value="Genomic_DNA"/>
</dbReference>
<gene>
    <name evidence="7" type="ORF">ZIOFF_049037</name>
</gene>
<organism evidence="7 8">
    <name type="scientific">Zingiber officinale</name>
    <name type="common">Ginger</name>
    <name type="synonym">Amomum zingiber</name>
    <dbReference type="NCBI Taxonomy" id="94328"/>
    <lineage>
        <taxon>Eukaryota</taxon>
        <taxon>Viridiplantae</taxon>
        <taxon>Streptophyta</taxon>
        <taxon>Embryophyta</taxon>
        <taxon>Tracheophyta</taxon>
        <taxon>Spermatophyta</taxon>
        <taxon>Magnoliopsida</taxon>
        <taxon>Liliopsida</taxon>
        <taxon>Zingiberales</taxon>
        <taxon>Zingiberaceae</taxon>
        <taxon>Zingiber</taxon>
    </lineage>
</organism>
<feature type="transmembrane region" description="Helical" evidence="6">
    <location>
        <begin position="247"/>
        <end position="267"/>
    </location>
</feature>
<comment type="caution">
    <text evidence="7">The sequence shown here is derived from an EMBL/GenBank/DDBJ whole genome shotgun (WGS) entry which is preliminary data.</text>
</comment>
<feature type="transmembrane region" description="Helical" evidence="6">
    <location>
        <begin position="205"/>
        <end position="226"/>
    </location>
</feature>
<feature type="transmembrane region" description="Helical" evidence="6">
    <location>
        <begin position="51"/>
        <end position="75"/>
    </location>
</feature>
<dbReference type="GO" id="GO:0016020">
    <property type="term" value="C:membrane"/>
    <property type="evidence" value="ECO:0007669"/>
    <property type="project" value="UniProtKB-SubCell"/>
</dbReference>
<feature type="transmembrane region" description="Helical" evidence="6">
    <location>
        <begin position="279"/>
        <end position="304"/>
    </location>
</feature>